<dbReference type="InterPro" id="IPR004682">
    <property type="entry name" value="TRAP_DctP"/>
</dbReference>
<dbReference type="InterPro" id="IPR038404">
    <property type="entry name" value="TRAP_DctP_sf"/>
</dbReference>
<comment type="caution">
    <text evidence="3">The sequence shown here is derived from an EMBL/GenBank/DDBJ whole genome shotgun (WGS) entry which is preliminary data.</text>
</comment>
<keyword evidence="1 2" id="KW-0732">Signal</keyword>
<gene>
    <name evidence="3" type="ORF">VIN01S_37760</name>
</gene>
<feature type="signal peptide" evidence="2">
    <location>
        <begin position="1"/>
        <end position="21"/>
    </location>
</feature>
<accession>A0A4Y3I2A4</accession>
<sequence length="319" mass="35123">MKKTLVTLVATSVLAAFGVNAKTLTLGHAMNLDSAAHAGMVIFADKVKEKSDGDINVKIFPNGMLGSERDQAEQVVTGALDMAKINGSLAESFEPTYKAISIPYLFRDSNHMHTFMRSESAEKLLASSAGKGFVGITLYDSGSRSFYSSKPINTPEDLAGLKIRVPESPTMMEMVRLLGARATPVPFTEVYTALQQGVIDAAENNISSLVEMRHSEVAKFYSMDQHMMTPDLIMISEATWASLNPEQQKIVKEAAIESMEEEIKIWAATDEKNMKIAKESGVTFIDVDTSKFREKVLPMIEDAKQDPTLKYYIDSIEAM</sequence>
<dbReference type="EMBL" id="BJLF01000033">
    <property type="protein sequence ID" value="GEA52972.1"/>
    <property type="molecule type" value="Genomic_DNA"/>
</dbReference>
<dbReference type="PIRSF" id="PIRSF006470">
    <property type="entry name" value="DctB"/>
    <property type="match status" value="1"/>
</dbReference>
<dbReference type="Proteomes" id="UP000318717">
    <property type="component" value="Unassembled WGS sequence"/>
</dbReference>
<organism evidence="3 4">
    <name type="scientific">Vibrio inusitatus NBRC 102082</name>
    <dbReference type="NCBI Taxonomy" id="1219070"/>
    <lineage>
        <taxon>Bacteria</taxon>
        <taxon>Pseudomonadati</taxon>
        <taxon>Pseudomonadota</taxon>
        <taxon>Gammaproteobacteria</taxon>
        <taxon>Vibrionales</taxon>
        <taxon>Vibrionaceae</taxon>
        <taxon>Vibrio</taxon>
    </lineage>
</organism>
<dbReference type="CDD" id="cd13671">
    <property type="entry name" value="PBP2_TRAP_SBP_like_3"/>
    <property type="match status" value="1"/>
</dbReference>
<protein>
    <submittedName>
        <fullName evidence="3">C4-dicarboxylate ABC transporter substrate-binding protein</fullName>
    </submittedName>
</protein>
<keyword evidence="4" id="KW-1185">Reference proteome</keyword>
<dbReference type="AlphaFoldDB" id="A0A4Y3I2A4"/>
<dbReference type="Gene3D" id="3.40.190.170">
    <property type="entry name" value="Bacterial extracellular solute-binding protein, family 7"/>
    <property type="match status" value="1"/>
</dbReference>
<evidence type="ECO:0000313" key="4">
    <source>
        <dbReference type="Proteomes" id="UP000318717"/>
    </source>
</evidence>
<evidence type="ECO:0000256" key="1">
    <source>
        <dbReference type="ARBA" id="ARBA00022729"/>
    </source>
</evidence>
<dbReference type="SUPFAM" id="SSF53850">
    <property type="entry name" value="Periplasmic binding protein-like II"/>
    <property type="match status" value="1"/>
</dbReference>
<dbReference type="OrthoDB" id="8690069at2"/>
<dbReference type="RefSeq" id="WP_141347367.1">
    <property type="nucleotide sequence ID" value="NZ_BJLF01000033.1"/>
</dbReference>
<dbReference type="GO" id="GO:0030246">
    <property type="term" value="F:carbohydrate binding"/>
    <property type="evidence" value="ECO:0007669"/>
    <property type="project" value="TreeGrafter"/>
</dbReference>
<dbReference type="GO" id="GO:0030288">
    <property type="term" value="C:outer membrane-bounded periplasmic space"/>
    <property type="evidence" value="ECO:0007669"/>
    <property type="project" value="InterPro"/>
</dbReference>
<dbReference type="PANTHER" id="PTHR33376">
    <property type="match status" value="1"/>
</dbReference>
<dbReference type="PANTHER" id="PTHR33376:SF2">
    <property type="entry name" value="DICARBOXYLATE-BINDING PERIPLASMIC PROTEIN"/>
    <property type="match status" value="1"/>
</dbReference>
<evidence type="ECO:0000313" key="3">
    <source>
        <dbReference type="EMBL" id="GEA52972.1"/>
    </source>
</evidence>
<dbReference type="Pfam" id="PF03480">
    <property type="entry name" value="DctP"/>
    <property type="match status" value="1"/>
</dbReference>
<evidence type="ECO:0000256" key="2">
    <source>
        <dbReference type="SAM" id="SignalP"/>
    </source>
</evidence>
<feature type="chain" id="PRO_5021445440" evidence="2">
    <location>
        <begin position="22"/>
        <end position="319"/>
    </location>
</feature>
<name>A0A4Y3I2A4_9VIBR</name>
<reference evidence="3 4" key="1">
    <citation type="submission" date="2019-06" db="EMBL/GenBank/DDBJ databases">
        <title>Whole genome shotgun sequence of Vibrio inusitatus NBRC 102082.</title>
        <authorList>
            <person name="Hosoyama A."/>
            <person name="Uohara A."/>
            <person name="Ohji S."/>
            <person name="Ichikawa N."/>
        </authorList>
    </citation>
    <scope>NUCLEOTIDE SEQUENCE [LARGE SCALE GENOMIC DNA]</scope>
    <source>
        <strain evidence="3 4">NBRC 102082</strain>
    </source>
</reference>
<dbReference type="NCBIfam" id="TIGR00787">
    <property type="entry name" value="dctP"/>
    <property type="match status" value="1"/>
</dbReference>
<dbReference type="InterPro" id="IPR018389">
    <property type="entry name" value="DctP_fam"/>
</dbReference>
<proteinExistence type="predicted"/>
<dbReference type="GO" id="GO:0055085">
    <property type="term" value="P:transmembrane transport"/>
    <property type="evidence" value="ECO:0007669"/>
    <property type="project" value="InterPro"/>
</dbReference>
<dbReference type="NCBIfam" id="NF037995">
    <property type="entry name" value="TRAP_S1"/>
    <property type="match status" value="1"/>
</dbReference>